<dbReference type="Ensembl" id="ENSSPUT00000000882.1">
    <property type="protein sequence ID" value="ENSSPUP00000000838.1"/>
    <property type="gene ID" value="ENSSPUG00000000678.1"/>
</dbReference>
<sequence>YFDYWGQGTMVTVTSGKYLSS</sequence>
<evidence type="ECO:0000313" key="2">
    <source>
        <dbReference type="Proteomes" id="UP000694392"/>
    </source>
</evidence>
<dbReference type="AlphaFoldDB" id="A0A8D0G0Q1"/>
<organism evidence="1 2">
    <name type="scientific">Sphenodon punctatus</name>
    <name type="common">Tuatara</name>
    <name type="synonym">Hatteria punctata</name>
    <dbReference type="NCBI Taxonomy" id="8508"/>
    <lineage>
        <taxon>Eukaryota</taxon>
        <taxon>Metazoa</taxon>
        <taxon>Chordata</taxon>
        <taxon>Craniata</taxon>
        <taxon>Vertebrata</taxon>
        <taxon>Euteleostomi</taxon>
        <taxon>Lepidosauria</taxon>
        <taxon>Sphenodontia</taxon>
        <taxon>Sphenodontidae</taxon>
        <taxon>Sphenodon</taxon>
    </lineage>
</organism>
<keyword evidence="2" id="KW-1185">Reference proteome</keyword>
<reference evidence="1" key="1">
    <citation type="submission" date="2025-08" db="UniProtKB">
        <authorList>
            <consortium name="Ensembl"/>
        </authorList>
    </citation>
    <scope>IDENTIFICATION</scope>
</reference>
<reference evidence="1" key="2">
    <citation type="submission" date="2025-09" db="UniProtKB">
        <authorList>
            <consortium name="Ensembl"/>
        </authorList>
    </citation>
    <scope>IDENTIFICATION</scope>
</reference>
<proteinExistence type="predicted"/>
<accession>A0A8D0G0Q1</accession>
<dbReference type="Proteomes" id="UP000694392">
    <property type="component" value="Unplaced"/>
</dbReference>
<evidence type="ECO:0000313" key="1">
    <source>
        <dbReference type="Ensembl" id="ENSSPUP00000000838.1"/>
    </source>
</evidence>
<protein>
    <submittedName>
        <fullName evidence="1">Uncharacterized protein</fullName>
    </submittedName>
</protein>
<dbReference type="InterPro" id="IPR036179">
    <property type="entry name" value="Ig-like_dom_sf"/>
</dbReference>
<name>A0A8D0G0Q1_SPHPU</name>
<dbReference type="SUPFAM" id="SSF48726">
    <property type="entry name" value="Immunoglobulin"/>
    <property type="match status" value="1"/>
</dbReference>